<dbReference type="Proteomes" id="UP000182975">
    <property type="component" value="Unassembled WGS sequence"/>
</dbReference>
<dbReference type="KEGG" id="ddt:AAY81_02150"/>
<accession>A0A172RWW9</accession>
<reference evidence="3" key="1">
    <citation type="submission" date="2016-10" db="EMBL/GenBank/DDBJ databases">
        <authorList>
            <person name="Varghese N."/>
        </authorList>
    </citation>
    <scope>NUCLEOTIDE SEQUENCE [LARGE SCALE GENOMIC DNA]</scope>
    <source>
        <strain evidence="3">DSM 21843</strain>
    </source>
</reference>
<dbReference type="Pfam" id="PF02559">
    <property type="entry name" value="CarD_TRCF_RID"/>
    <property type="match status" value="1"/>
</dbReference>
<dbReference type="EMBL" id="FOEC01000008">
    <property type="protein sequence ID" value="SEO84331.1"/>
    <property type="molecule type" value="Genomic_DNA"/>
</dbReference>
<sequence>MLNFALNDIVLYGSNGVCKVDAIEERDMGTYYILRPVHKSHTKLMVPANNERLLNRIRAIPSEADAKQSIKAALSAEPCWISDANARKERAKEILESGTEYELLMLARSFYLHKQKVLEAGKKATSSDNGILRSAQERVRDEFSVVFGIEPEEVDEFIFAEA</sequence>
<protein>
    <submittedName>
        <fullName evidence="2">Transcriptional regulator, CarD family</fullName>
    </submittedName>
</protein>
<dbReference type="SUPFAM" id="SSF141259">
    <property type="entry name" value="CarD-like"/>
    <property type="match status" value="1"/>
</dbReference>
<dbReference type="Gene3D" id="1.20.58.1290">
    <property type="entry name" value="CarD-like, C-terminal domain"/>
    <property type="match status" value="1"/>
</dbReference>
<proteinExistence type="predicted"/>
<dbReference type="RefSeq" id="WP_066660794.1">
    <property type="nucleotide sequence ID" value="NZ_CP011402.1"/>
</dbReference>
<dbReference type="Gene3D" id="2.40.10.170">
    <property type="match status" value="1"/>
</dbReference>
<gene>
    <name evidence="2" type="ORF">SAMN02910314_01361</name>
</gene>
<dbReference type="InterPro" id="IPR036101">
    <property type="entry name" value="CarD-like/TRCF_RID_sf"/>
</dbReference>
<evidence type="ECO:0000313" key="3">
    <source>
        <dbReference type="Proteomes" id="UP000182975"/>
    </source>
</evidence>
<evidence type="ECO:0000259" key="1">
    <source>
        <dbReference type="SMART" id="SM01058"/>
    </source>
</evidence>
<evidence type="ECO:0000313" key="2">
    <source>
        <dbReference type="EMBL" id="SEO84331.1"/>
    </source>
</evidence>
<dbReference type="OrthoDB" id="9786074at2"/>
<organism evidence="2 3">
    <name type="scientific">Denitrobacterium detoxificans</name>
    <dbReference type="NCBI Taxonomy" id="79604"/>
    <lineage>
        <taxon>Bacteria</taxon>
        <taxon>Bacillati</taxon>
        <taxon>Actinomycetota</taxon>
        <taxon>Coriobacteriia</taxon>
        <taxon>Eggerthellales</taxon>
        <taxon>Eggerthellaceae</taxon>
        <taxon>Denitrobacterium</taxon>
    </lineage>
</organism>
<dbReference type="InterPro" id="IPR042215">
    <property type="entry name" value="CarD-like_C"/>
</dbReference>
<feature type="domain" description="CarD-like/TRCF RNAP-interacting" evidence="1">
    <location>
        <begin position="3"/>
        <end position="111"/>
    </location>
</feature>
<dbReference type="InterPro" id="IPR003711">
    <property type="entry name" value="CarD-like/TRCF_RID"/>
</dbReference>
<keyword evidence="3" id="KW-1185">Reference proteome</keyword>
<dbReference type="AlphaFoldDB" id="A0A172RWW9"/>
<dbReference type="SMART" id="SM01058">
    <property type="entry name" value="CarD_TRCF"/>
    <property type="match status" value="1"/>
</dbReference>
<dbReference type="STRING" id="79604.AAY81_02150"/>
<name>A0A172RWW9_9ACTN</name>